<feature type="domain" description="Lipoyl-binding" evidence="7">
    <location>
        <begin position="1"/>
        <end position="77"/>
    </location>
</feature>
<dbReference type="CDD" id="cd06849">
    <property type="entry name" value="lipoyl_domain"/>
    <property type="match status" value="1"/>
</dbReference>
<dbReference type="PANTHER" id="PTHR23151">
    <property type="entry name" value="DIHYDROLIPOAMIDE ACETYL/SUCCINYL-TRANSFERASE-RELATED"/>
    <property type="match status" value="1"/>
</dbReference>
<dbReference type="Gene3D" id="2.40.50.100">
    <property type="match status" value="1"/>
</dbReference>
<dbReference type="RefSeq" id="WP_278428586.1">
    <property type="nucleotide sequence ID" value="NZ_DOLB01000029.1"/>
</dbReference>
<proteinExistence type="inferred from homology"/>
<accession>A0A357VKR6</accession>
<evidence type="ECO:0000256" key="6">
    <source>
        <dbReference type="RuleBase" id="RU003423"/>
    </source>
</evidence>
<dbReference type="Gene3D" id="4.10.320.10">
    <property type="entry name" value="E3-binding domain"/>
    <property type="match status" value="1"/>
</dbReference>
<evidence type="ECO:0000256" key="3">
    <source>
        <dbReference type="ARBA" id="ARBA00022679"/>
    </source>
</evidence>
<keyword evidence="5 6" id="KW-0012">Acyltransferase</keyword>
<evidence type="ECO:0000256" key="1">
    <source>
        <dbReference type="ARBA" id="ARBA00001938"/>
    </source>
</evidence>
<dbReference type="InterPro" id="IPR011053">
    <property type="entry name" value="Single_hybrid_motif"/>
</dbReference>
<protein>
    <recommendedName>
        <fullName evidence="6">Dihydrolipoamide acetyltransferase component of pyruvate dehydrogenase complex</fullName>
        <ecNumber evidence="6">2.3.1.-</ecNumber>
    </recommendedName>
</protein>
<sequence length="414" mass="46604">MANIKLMPKLGMTMTAGKVVRWLKKEGEKVEAGEPLLEIETDKVTMEEEAGYTGTLLKILVREGEEVPINQPIAIIGGEGEDIEEILKTLKVSEGVEEEKKEEKIKVKIEEKPEEVKREEISKPRATPAARKIAREHGIDLSEVIGSGAHGRIHRKDVEEYIRKRTEIVPSQVTVEQKVEKKEEIPSYRVIPFTGMRKIIAEKMQKSINTAPHFYVTMEVKMREILKLRETLNSKLKEDEAKISLNTLLMKAAGIAIKDYPIFNSYVEEGQIILRNEINIGLAVALDEGLIVPVIREVDKKGLKEIAGEEKELIQKAREGKLTPDEYTGGSFTISNLGMFDVVRFTAIINPPEVAILAVGKVREIPVVEEGQIEIEPIMEMTLSSDHRVIDGALAAKFLRRIKEILEDPLQFML</sequence>
<dbReference type="SUPFAM" id="SSF51230">
    <property type="entry name" value="Single hybrid motif"/>
    <property type="match status" value="1"/>
</dbReference>
<evidence type="ECO:0000259" key="7">
    <source>
        <dbReference type="PROSITE" id="PS50968"/>
    </source>
</evidence>
<dbReference type="Pfam" id="PF02817">
    <property type="entry name" value="E3_binding"/>
    <property type="match status" value="1"/>
</dbReference>
<dbReference type="GO" id="GO:0045254">
    <property type="term" value="C:pyruvate dehydrogenase complex"/>
    <property type="evidence" value="ECO:0007669"/>
    <property type="project" value="InterPro"/>
</dbReference>
<comment type="caution">
    <text evidence="9">The sequence shown here is derived from an EMBL/GenBank/DDBJ whole genome shotgun (WGS) entry which is preliminary data.</text>
</comment>
<dbReference type="Gene3D" id="3.30.559.10">
    <property type="entry name" value="Chloramphenicol acetyltransferase-like domain"/>
    <property type="match status" value="1"/>
</dbReference>
<evidence type="ECO:0000256" key="4">
    <source>
        <dbReference type="ARBA" id="ARBA00022823"/>
    </source>
</evidence>
<comment type="similarity">
    <text evidence="2 6">Belongs to the 2-oxoacid dehydrogenase family.</text>
</comment>
<dbReference type="EC" id="2.3.1.-" evidence="6"/>
<dbReference type="InterPro" id="IPR036625">
    <property type="entry name" value="E3-bd_dom_sf"/>
</dbReference>
<name>A0A357VKR6_9THEO</name>
<evidence type="ECO:0000256" key="5">
    <source>
        <dbReference type="ARBA" id="ARBA00023315"/>
    </source>
</evidence>
<evidence type="ECO:0000313" key="9">
    <source>
        <dbReference type="EMBL" id="HBT48507.1"/>
    </source>
</evidence>
<evidence type="ECO:0000259" key="8">
    <source>
        <dbReference type="PROSITE" id="PS51826"/>
    </source>
</evidence>
<dbReference type="Proteomes" id="UP000264445">
    <property type="component" value="Unassembled WGS sequence"/>
</dbReference>
<reference evidence="9 10" key="1">
    <citation type="journal article" date="2018" name="Nat. Biotechnol.">
        <title>A standardized bacterial taxonomy based on genome phylogeny substantially revises the tree of life.</title>
        <authorList>
            <person name="Parks D.H."/>
            <person name="Chuvochina M."/>
            <person name="Waite D.W."/>
            <person name="Rinke C."/>
            <person name="Skarshewski A."/>
            <person name="Chaumeil P.A."/>
            <person name="Hugenholtz P."/>
        </authorList>
    </citation>
    <scope>NUCLEOTIDE SEQUENCE [LARGE SCALE GENOMIC DNA]</scope>
    <source>
        <strain evidence="9">UBA12544</strain>
    </source>
</reference>
<feature type="domain" description="Peripheral subunit-binding (PSBD)" evidence="8">
    <location>
        <begin position="125"/>
        <end position="162"/>
    </location>
</feature>
<dbReference type="PROSITE" id="PS51826">
    <property type="entry name" value="PSBD"/>
    <property type="match status" value="1"/>
</dbReference>
<dbReference type="InterPro" id="IPR001078">
    <property type="entry name" value="2-oxoacid_DH_actylTfrase"/>
</dbReference>
<dbReference type="SUPFAM" id="SSF52777">
    <property type="entry name" value="CoA-dependent acyltransferases"/>
    <property type="match status" value="1"/>
</dbReference>
<dbReference type="InterPro" id="IPR000089">
    <property type="entry name" value="Biotin_lipoyl"/>
</dbReference>
<dbReference type="FunFam" id="3.30.559.10:FF:000007">
    <property type="entry name" value="Dihydrolipoamide acetyltransferase component of pyruvate dehydrogenase complex"/>
    <property type="match status" value="1"/>
</dbReference>
<dbReference type="InterPro" id="IPR023213">
    <property type="entry name" value="CAT-like_dom_sf"/>
</dbReference>
<evidence type="ECO:0000256" key="2">
    <source>
        <dbReference type="ARBA" id="ARBA00007317"/>
    </source>
</evidence>
<evidence type="ECO:0000313" key="10">
    <source>
        <dbReference type="Proteomes" id="UP000264445"/>
    </source>
</evidence>
<keyword evidence="4 6" id="KW-0450">Lipoyl</keyword>
<dbReference type="AlphaFoldDB" id="A0A357VKR6"/>
<dbReference type="SUPFAM" id="SSF47005">
    <property type="entry name" value="Peripheral subunit-binding domain of 2-oxo acid dehydrogenase complex"/>
    <property type="match status" value="1"/>
</dbReference>
<dbReference type="GO" id="GO:0016746">
    <property type="term" value="F:acyltransferase activity"/>
    <property type="evidence" value="ECO:0007669"/>
    <property type="project" value="UniProtKB-KW"/>
</dbReference>
<dbReference type="InterPro" id="IPR045257">
    <property type="entry name" value="E2/Pdx1"/>
</dbReference>
<dbReference type="Pfam" id="PF00198">
    <property type="entry name" value="2-oxoacid_dh"/>
    <property type="match status" value="1"/>
</dbReference>
<gene>
    <name evidence="9" type="ORF">DEA61_01325</name>
</gene>
<dbReference type="GO" id="GO:0006086">
    <property type="term" value="P:pyruvate decarboxylation to acetyl-CoA"/>
    <property type="evidence" value="ECO:0007669"/>
    <property type="project" value="InterPro"/>
</dbReference>
<dbReference type="EMBL" id="DOLB01000029">
    <property type="protein sequence ID" value="HBT48507.1"/>
    <property type="molecule type" value="Genomic_DNA"/>
</dbReference>
<dbReference type="Pfam" id="PF00364">
    <property type="entry name" value="Biotin_lipoyl"/>
    <property type="match status" value="1"/>
</dbReference>
<dbReference type="InterPro" id="IPR004167">
    <property type="entry name" value="PSBD"/>
</dbReference>
<dbReference type="PROSITE" id="PS50968">
    <property type="entry name" value="BIOTINYL_LIPOYL"/>
    <property type="match status" value="1"/>
</dbReference>
<comment type="cofactor">
    <cofactor evidence="1 6">
        <name>(R)-lipoate</name>
        <dbReference type="ChEBI" id="CHEBI:83088"/>
    </cofactor>
</comment>
<keyword evidence="3 6" id="KW-0808">Transferase</keyword>
<organism evidence="9 10">
    <name type="scientific">Caldanaerobacter subterraneus</name>
    <dbReference type="NCBI Taxonomy" id="911092"/>
    <lineage>
        <taxon>Bacteria</taxon>
        <taxon>Bacillati</taxon>
        <taxon>Bacillota</taxon>
        <taxon>Clostridia</taxon>
        <taxon>Thermoanaerobacterales</taxon>
        <taxon>Thermoanaerobacteraceae</taxon>
        <taxon>Caldanaerobacter</taxon>
    </lineage>
</organism>
<dbReference type="PANTHER" id="PTHR23151:SF90">
    <property type="entry name" value="DIHYDROLIPOYLLYSINE-RESIDUE ACETYLTRANSFERASE COMPONENT OF PYRUVATE DEHYDROGENASE COMPLEX, MITOCHONDRIAL-RELATED"/>
    <property type="match status" value="1"/>
</dbReference>